<comment type="caution">
    <text evidence="1">The sequence shown here is derived from an EMBL/GenBank/DDBJ whole genome shotgun (WGS) entry which is preliminary data.</text>
</comment>
<gene>
    <name evidence="1" type="ORF">EYB53_011285</name>
</gene>
<accession>A0ABM7GKL8</accession>
<proteinExistence type="predicted"/>
<name>A0ABM7GKL8_9CHLR</name>
<reference evidence="1 2" key="1">
    <citation type="submission" date="2021-03" db="EMBL/GenBank/DDBJ databases">
        <authorList>
            <person name="Grouzdev D.S."/>
        </authorList>
    </citation>
    <scope>NUCLEOTIDE SEQUENCE [LARGE SCALE GENOMIC DNA]</scope>
    <source>
        <strain evidence="1 2">M50-1</strain>
    </source>
</reference>
<dbReference type="InterPro" id="IPR015943">
    <property type="entry name" value="WD40/YVTN_repeat-like_dom_sf"/>
</dbReference>
<dbReference type="EMBL" id="SIJK02000017">
    <property type="protein sequence ID" value="MBP1466289.1"/>
    <property type="molecule type" value="Genomic_DNA"/>
</dbReference>
<evidence type="ECO:0000313" key="2">
    <source>
        <dbReference type="Proteomes" id="UP001193081"/>
    </source>
</evidence>
<dbReference type="SUPFAM" id="SSF110296">
    <property type="entry name" value="Oligoxyloglucan reducing end-specific cellobiohydrolase"/>
    <property type="match status" value="2"/>
</dbReference>
<protein>
    <submittedName>
        <fullName evidence="1">Baseplate J/gp47 family protein</fullName>
    </submittedName>
</protein>
<keyword evidence="2" id="KW-1185">Reference proteome</keyword>
<dbReference type="Proteomes" id="UP001193081">
    <property type="component" value="Unassembled WGS sequence"/>
</dbReference>
<organism evidence="1 2">
    <name type="scientific">Candidatus Chloroploca mongolica</name>
    <dbReference type="NCBI Taxonomy" id="2528176"/>
    <lineage>
        <taxon>Bacteria</taxon>
        <taxon>Bacillati</taxon>
        <taxon>Chloroflexota</taxon>
        <taxon>Chloroflexia</taxon>
        <taxon>Chloroflexales</taxon>
        <taxon>Chloroflexineae</taxon>
        <taxon>Oscillochloridaceae</taxon>
        <taxon>Candidatus Chloroploca</taxon>
    </lineage>
</organism>
<dbReference type="RefSeq" id="WP_135478289.1">
    <property type="nucleotide sequence ID" value="NZ_SIJK02000017.1"/>
</dbReference>
<evidence type="ECO:0000313" key="1">
    <source>
        <dbReference type="EMBL" id="MBP1466289.1"/>
    </source>
</evidence>
<sequence length="853" mass="93386">MSLSSPNLDDRDFRTLVEQAKQRIAQTCPQWTDLSPGDPGIVLLELFAHLTETMIYRLNRLPNKAYIEFLSLMGVHLQPPSAARVELHFKRNQTDVPLEIPRGTRVTLNRTAGGSEPPIFSTVHTITLQVGEHEGRVLAFHCDLVAAELAGMGTGLPQFVVSARHPPIIAPTGDDLDLVVGTETPQEDLSDRVPALQYNGKTYRIWREVQTFANLGSDGFVYVADRLQGRITFAPAGRTRWDAGLLEAQPRMLAALPIANREVRLWYRRGGGLAGNVPANTLTVLKDAIPGVEVTNPSAATGGRSAETLENALIRGPQELHSLQRAVTARDFELLALSSSRTLARAKAFARASLWTHAAPGTVEVLLVPYLAQQDGQRVDVATLQAHETAAACEQIQKELDQRRPLGTTCLVNWAHYKSLRVSLRIVVRREENLASVQQRVLHRLYETINPLPTQINPAGWPFGQALRASHIYDIALAEPGVRWVDQVKLIVDDVPNAHVRSLAADVFQPRTWYASSSSRLFRSLNDGNGWESVRHFSDEQVRLVRTHPTHAGLVAVITQREDESGSRLYISRDCGEMWESGFMLTFDVQDCVWVPREGIPVIMMATDGGLYEQTLHPDASPVQILVNPSKQHQGFFALATAQNLRGEVSVAVAAQGQSGVFLSRQGGMPASFASIGLEGEDIRTLAVQSEGPNAYLWAGTASAGGDDPGKGCFMWDMNSAGGWQPFGRGWSGGSCRAFAFAGTTVLAGSHRSGVLRLDRAKQMPEWETPDVSCGLPLRDRARFQPIDSVAVVPDAHFVLASGSDGVFGSADKGVTYNRVSHTEFTEKVALPESWLFCSGNHEVIVVSEHETE</sequence>
<dbReference type="Gene3D" id="2.130.10.10">
    <property type="entry name" value="YVTN repeat-like/Quinoprotein amine dehydrogenase"/>
    <property type="match status" value="1"/>
</dbReference>